<feature type="compositionally biased region" description="Acidic residues" evidence="1">
    <location>
        <begin position="820"/>
        <end position="831"/>
    </location>
</feature>
<dbReference type="SUPFAM" id="SSF52540">
    <property type="entry name" value="P-loop containing nucleoside triphosphate hydrolases"/>
    <property type="match status" value="1"/>
</dbReference>
<protein>
    <submittedName>
        <fullName evidence="3">NACHT domain protein</fullName>
    </submittedName>
</protein>
<proteinExistence type="predicted"/>
<evidence type="ECO:0000256" key="1">
    <source>
        <dbReference type="SAM" id="MobiDB-lite"/>
    </source>
</evidence>
<dbReference type="InterPro" id="IPR027417">
    <property type="entry name" value="P-loop_NTPase"/>
</dbReference>
<evidence type="ECO:0000259" key="2">
    <source>
        <dbReference type="PROSITE" id="PS50837"/>
    </source>
</evidence>
<dbReference type="PANTHER" id="PTHR46844">
    <property type="entry name" value="SLR5058 PROTEIN"/>
    <property type="match status" value="1"/>
</dbReference>
<dbReference type="Gene3D" id="3.40.50.300">
    <property type="entry name" value="P-loop containing nucleotide triphosphate hydrolases"/>
    <property type="match status" value="1"/>
</dbReference>
<accession>A0A517Y1X3</accession>
<organism evidence="3 4">
    <name type="scientific">Urbifossiella limnaea</name>
    <dbReference type="NCBI Taxonomy" id="2528023"/>
    <lineage>
        <taxon>Bacteria</taxon>
        <taxon>Pseudomonadati</taxon>
        <taxon>Planctomycetota</taxon>
        <taxon>Planctomycetia</taxon>
        <taxon>Gemmatales</taxon>
        <taxon>Gemmataceae</taxon>
        <taxon>Urbifossiella</taxon>
    </lineage>
</organism>
<evidence type="ECO:0000313" key="4">
    <source>
        <dbReference type="Proteomes" id="UP000319576"/>
    </source>
</evidence>
<gene>
    <name evidence="3" type="ORF">ETAA1_57770</name>
</gene>
<dbReference type="PROSITE" id="PS50837">
    <property type="entry name" value="NACHT"/>
    <property type="match status" value="1"/>
</dbReference>
<feature type="region of interest" description="Disordered" evidence="1">
    <location>
        <begin position="811"/>
        <end position="831"/>
    </location>
</feature>
<dbReference type="Pfam" id="PF05729">
    <property type="entry name" value="NACHT"/>
    <property type="match status" value="1"/>
</dbReference>
<keyword evidence="4" id="KW-1185">Reference proteome</keyword>
<dbReference type="PANTHER" id="PTHR46844:SF1">
    <property type="entry name" value="SLR5058 PROTEIN"/>
    <property type="match status" value="1"/>
</dbReference>
<dbReference type="KEGG" id="uli:ETAA1_57770"/>
<dbReference type="AlphaFoldDB" id="A0A517Y1X3"/>
<reference evidence="3 4" key="1">
    <citation type="submission" date="2019-02" db="EMBL/GenBank/DDBJ databases">
        <title>Deep-cultivation of Planctomycetes and their phenomic and genomic characterization uncovers novel biology.</title>
        <authorList>
            <person name="Wiegand S."/>
            <person name="Jogler M."/>
            <person name="Boedeker C."/>
            <person name="Pinto D."/>
            <person name="Vollmers J."/>
            <person name="Rivas-Marin E."/>
            <person name="Kohn T."/>
            <person name="Peeters S.H."/>
            <person name="Heuer A."/>
            <person name="Rast P."/>
            <person name="Oberbeckmann S."/>
            <person name="Bunk B."/>
            <person name="Jeske O."/>
            <person name="Meyerdierks A."/>
            <person name="Storesund J.E."/>
            <person name="Kallscheuer N."/>
            <person name="Luecker S."/>
            <person name="Lage O.M."/>
            <person name="Pohl T."/>
            <person name="Merkel B.J."/>
            <person name="Hornburger P."/>
            <person name="Mueller R.-W."/>
            <person name="Bruemmer F."/>
            <person name="Labrenz M."/>
            <person name="Spormann A.M."/>
            <person name="Op den Camp H."/>
            <person name="Overmann J."/>
            <person name="Amann R."/>
            <person name="Jetten M.S.M."/>
            <person name="Mascher T."/>
            <person name="Medema M.H."/>
            <person name="Devos D.P."/>
            <person name="Kaster A.-K."/>
            <person name="Ovreas L."/>
            <person name="Rohde M."/>
            <person name="Galperin M.Y."/>
            <person name="Jogler C."/>
        </authorList>
    </citation>
    <scope>NUCLEOTIDE SEQUENCE [LARGE SCALE GENOMIC DNA]</scope>
    <source>
        <strain evidence="3 4">ETA_A1</strain>
    </source>
</reference>
<dbReference type="EMBL" id="CP036273">
    <property type="protein sequence ID" value="QDU23770.1"/>
    <property type="molecule type" value="Genomic_DNA"/>
</dbReference>
<feature type="domain" description="NACHT" evidence="2">
    <location>
        <begin position="255"/>
        <end position="350"/>
    </location>
</feature>
<dbReference type="RefSeq" id="WP_202920479.1">
    <property type="nucleotide sequence ID" value="NZ_CP036273.1"/>
</dbReference>
<name>A0A517Y1X3_9BACT</name>
<sequence length="831" mass="93361">MGQASHPSKAHLDAQAISRFKKERVLLQLTEDQFRDLVVRPLMLRMGLEDGRDLCGPDEEGKDCVFFKADPIRKRIMYAVQTKRGPINMTRKATENVTEAQAQLRTALETSVSLVMPREKRKPDCVILCASGKINKAAREHIQAEINDTRLAFMGADEVINGLDEYYPEYWYGIEADKFPYYQRLKEELARQSETVSIVEQSDAGLAVCPITDESFVQLYLNRMTTVEKKVGRDTETVPDLEEIPIYGVLKGKPKLVMITGDAGSGKSTSLRRLAYSVATKALKDESASMVPVMMRCTEVEKSPHRLIEQAADATARLTPDRGASFNATDLAAGLVAILLDALDEVSSDEGRAGVIRKVKEFHQTHPTCLVVITSRRTPFVKETSELTGFTTYQISSFSMEQAERLVTTIVRDKSLPAVDMNETLRRIRDVHGVELNPLLVTIFVAISDYNRQDIPANITELFKKYTEMMLGRWDKQKGLAQQIHAPIKDFLLRSLAYLMHTRGDISIPVAECRALFERELASRDHRADVEVLFHEIVYRSGLLRIVGEDIEFRHMLLQEFFAGRAIPSAEHLTGLVSQPWWTKAIVFYFGENPDKCDSINGLLGRIPTADPVGVYTAATAVGLATQACYLSKVDDKLVSFRWVLRTLAEVKDRFIAQGGGDPEKRFPELMVYLGYYLHARDAVASHLMADLAASLLEAKPQTDEEQAVNETALFWALVGLIEVGQLPAVEDLLKKFRPTDRRHFLGIHMGCYLLANIRITTASTKDVARRICNKLTTKVRPYAYQIISDLKSMLIEVRRGKLEIFHDTPPRELALPGPEVEDEPEDKAPG</sequence>
<dbReference type="InterPro" id="IPR007111">
    <property type="entry name" value="NACHT_NTPase"/>
</dbReference>
<dbReference type="Proteomes" id="UP000319576">
    <property type="component" value="Chromosome"/>
</dbReference>
<evidence type="ECO:0000313" key="3">
    <source>
        <dbReference type="EMBL" id="QDU23770.1"/>
    </source>
</evidence>